<dbReference type="AlphaFoldDB" id="A0AAN8IMP3"/>
<accession>A0AAN8IMP3</accession>
<dbReference type="InterPro" id="IPR036047">
    <property type="entry name" value="F-box-like_dom_sf"/>
</dbReference>
<evidence type="ECO:0000313" key="3">
    <source>
        <dbReference type="Proteomes" id="UP001316803"/>
    </source>
</evidence>
<reference evidence="2 3" key="1">
    <citation type="submission" date="2022-12" db="EMBL/GenBank/DDBJ databases">
        <title>Genomic features and morphological characterization of a novel Knufia sp. strain isolated from spacecraft assembly facility.</title>
        <authorList>
            <person name="Teixeira M."/>
            <person name="Chander A.M."/>
            <person name="Stajich J.E."/>
            <person name="Venkateswaran K."/>
        </authorList>
    </citation>
    <scope>NUCLEOTIDE SEQUENCE [LARGE SCALE GENOMIC DNA]</scope>
    <source>
        <strain evidence="2 3">FJI-L2-BK-P2</strain>
    </source>
</reference>
<comment type="caution">
    <text evidence="2">The sequence shown here is derived from an EMBL/GenBank/DDBJ whole genome shotgun (WGS) entry which is preliminary data.</text>
</comment>
<dbReference type="EMBL" id="JAKLMC020000011">
    <property type="protein sequence ID" value="KAK5953407.1"/>
    <property type="molecule type" value="Genomic_DNA"/>
</dbReference>
<gene>
    <name evidence="2" type="ORF">OHC33_005351</name>
</gene>
<dbReference type="SUPFAM" id="SSF81383">
    <property type="entry name" value="F-box domain"/>
    <property type="match status" value="1"/>
</dbReference>
<dbReference type="Pfam" id="PF12937">
    <property type="entry name" value="F-box-like"/>
    <property type="match status" value="1"/>
</dbReference>
<sequence>MDVLYQHPFGDHELIALLQHDYSWLYRHPRVAEALRDNIFLSSRPWKTWAELRKGRGWREIAKIKRPNHDSSQSQQPIPPILLAKDGHFQSSSRLTFAPAMATFNDLPPELIETIFKYLQCDVHAYSQHLILVAGVSRRWDAIAFRLYAKTYSNEPFNMSLKQVRGLWKNLQSHDGWKGERQLWMT</sequence>
<name>A0AAN8IMP3_9EURO</name>
<proteinExistence type="predicted"/>
<dbReference type="Proteomes" id="UP001316803">
    <property type="component" value="Unassembled WGS sequence"/>
</dbReference>
<dbReference type="Gene3D" id="1.20.1280.50">
    <property type="match status" value="1"/>
</dbReference>
<organism evidence="2 3">
    <name type="scientific">Knufia fluminis</name>
    <dbReference type="NCBI Taxonomy" id="191047"/>
    <lineage>
        <taxon>Eukaryota</taxon>
        <taxon>Fungi</taxon>
        <taxon>Dikarya</taxon>
        <taxon>Ascomycota</taxon>
        <taxon>Pezizomycotina</taxon>
        <taxon>Eurotiomycetes</taxon>
        <taxon>Chaetothyriomycetidae</taxon>
        <taxon>Chaetothyriales</taxon>
        <taxon>Trichomeriaceae</taxon>
        <taxon>Knufia</taxon>
    </lineage>
</organism>
<protein>
    <recommendedName>
        <fullName evidence="1">F-box domain-containing protein</fullName>
    </recommendedName>
</protein>
<keyword evidence="3" id="KW-1185">Reference proteome</keyword>
<feature type="domain" description="F-box" evidence="1">
    <location>
        <begin position="104"/>
        <end position="146"/>
    </location>
</feature>
<dbReference type="InterPro" id="IPR001810">
    <property type="entry name" value="F-box_dom"/>
</dbReference>
<evidence type="ECO:0000259" key="1">
    <source>
        <dbReference type="Pfam" id="PF12937"/>
    </source>
</evidence>
<evidence type="ECO:0000313" key="2">
    <source>
        <dbReference type="EMBL" id="KAK5953407.1"/>
    </source>
</evidence>